<dbReference type="SUPFAM" id="SSF141868">
    <property type="entry name" value="EAL domain-like"/>
    <property type="match status" value="1"/>
</dbReference>
<accession>A0A2I6S6W7</accession>
<feature type="domain" description="EAL" evidence="3">
    <location>
        <begin position="135"/>
        <end position="388"/>
    </location>
</feature>
<dbReference type="InterPro" id="IPR011006">
    <property type="entry name" value="CheY-like_superfamily"/>
</dbReference>
<dbReference type="Gene3D" id="3.40.50.2300">
    <property type="match status" value="1"/>
</dbReference>
<protein>
    <recommendedName>
        <fullName evidence="6">Diguanylate phosphodiesterase</fullName>
    </recommendedName>
</protein>
<keyword evidence="5" id="KW-1185">Reference proteome</keyword>
<dbReference type="Gene3D" id="3.20.20.450">
    <property type="entry name" value="EAL domain"/>
    <property type="match status" value="1"/>
</dbReference>
<dbReference type="KEGG" id="atw:C0099_08685"/>
<gene>
    <name evidence="4" type="ORF">C0099_08685</name>
</gene>
<dbReference type="SUPFAM" id="SSF52172">
    <property type="entry name" value="CheY-like"/>
    <property type="match status" value="1"/>
</dbReference>
<dbReference type="InterPro" id="IPR001789">
    <property type="entry name" value="Sig_transdc_resp-reg_receiver"/>
</dbReference>
<dbReference type="OrthoDB" id="9813903at2"/>
<dbReference type="CDD" id="cd01948">
    <property type="entry name" value="EAL"/>
    <property type="match status" value="1"/>
</dbReference>
<proteinExistence type="predicted"/>
<evidence type="ECO:0000313" key="4">
    <source>
        <dbReference type="EMBL" id="AUN95003.1"/>
    </source>
</evidence>
<dbReference type="Proteomes" id="UP000242205">
    <property type="component" value="Chromosome"/>
</dbReference>
<dbReference type="Pfam" id="PF00563">
    <property type="entry name" value="EAL"/>
    <property type="match status" value="1"/>
</dbReference>
<evidence type="ECO:0000259" key="3">
    <source>
        <dbReference type="PROSITE" id="PS50883"/>
    </source>
</evidence>
<dbReference type="AlphaFoldDB" id="A0A2I6S6W7"/>
<feature type="modified residue" description="4-aspartylphosphate" evidence="1">
    <location>
        <position position="53"/>
    </location>
</feature>
<keyword evidence="1" id="KW-0597">Phosphoprotein</keyword>
<evidence type="ECO:0000256" key="1">
    <source>
        <dbReference type="PROSITE-ProRule" id="PRU00169"/>
    </source>
</evidence>
<dbReference type="SMART" id="SM00448">
    <property type="entry name" value="REC"/>
    <property type="match status" value="1"/>
</dbReference>
<evidence type="ECO:0000313" key="5">
    <source>
        <dbReference type="Proteomes" id="UP000242205"/>
    </source>
</evidence>
<dbReference type="PROSITE" id="PS50110">
    <property type="entry name" value="RESPONSE_REGULATORY"/>
    <property type="match status" value="1"/>
</dbReference>
<dbReference type="SMART" id="SM00052">
    <property type="entry name" value="EAL"/>
    <property type="match status" value="1"/>
</dbReference>
<dbReference type="PROSITE" id="PS50883">
    <property type="entry name" value="EAL"/>
    <property type="match status" value="1"/>
</dbReference>
<feature type="domain" description="Response regulatory" evidence="2">
    <location>
        <begin position="2"/>
        <end position="123"/>
    </location>
</feature>
<evidence type="ECO:0008006" key="6">
    <source>
        <dbReference type="Google" id="ProtNLM"/>
    </source>
</evidence>
<dbReference type="PANTHER" id="PTHR33121">
    <property type="entry name" value="CYCLIC DI-GMP PHOSPHODIESTERASE PDEF"/>
    <property type="match status" value="1"/>
</dbReference>
<name>A0A2I6S6W7_9RHOO</name>
<dbReference type="GO" id="GO:0071111">
    <property type="term" value="F:cyclic-guanylate-specific phosphodiesterase activity"/>
    <property type="evidence" value="ECO:0007669"/>
    <property type="project" value="InterPro"/>
</dbReference>
<dbReference type="InterPro" id="IPR001633">
    <property type="entry name" value="EAL_dom"/>
</dbReference>
<sequence>MSTLVIDDEAFVRKLLAHLLGRVGVHDVLACDGGRGALDLLAQRSDIELIFLDLQMPGMDGVEFIRHLVTREYHGALVLVSGEDERILHTAGRLARAHRLDVLGEIRKPVSPDALREVLARRGTQTITPQPGQRREYDAEALRMAIAEGQLINHYQPKVSLENAQFAGVETLVRWQHPTDGLIGSDRFVPLAENNGLIDALTRNVLETALRDMRTLLDGGNAIQVAVNVSMQNLHALDFPEYVARVALAAGVPLGALILEVTESRLMDDPLSALEILTRLRLKRIGLSIDDFGTGHSSLAQLRDIPFTELKLDRSFVHGAAHDAAQRAILDASLDLARQLGITTVAEGVEDREDWEFLRARGCHLAQGWFIARPLAAGELPAWIAAWNARRGEVLGYR</sequence>
<dbReference type="PANTHER" id="PTHR33121:SF79">
    <property type="entry name" value="CYCLIC DI-GMP PHOSPHODIESTERASE PDED-RELATED"/>
    <property type="match status" value="1"/>
</dbReference>
<reference evidence="4 5" key="1">
    <citation type="submission" date="2018-01" db="EMBL/GenBank/DDBJ databases">
        <authorList>
            <person name="Fu G.-Y."/>
        </authorList>
    </citation>
    <scope>NUCLEOTIDE SEQUENCE [LARGE SCALE GENOMIC DNA]</scope>
    <source>
        <strain evidence="4 5">SY39</strain>
    </source>
</reference>
<organism evidence="4 5">
    <name type="scientific">Pseudazoarcus pumilus</name>
    <dbReference type="NCBI Taxonomy" id="2067960"/>
    <lineage>
        <taxon>Bacteria</taxon>
        <taxon>Pseudomonadati</taxon>
        <taxon>Pseudomonadota</taxon>
        <taxon>Betaproteobacteria</taxon>
        <taxon>Rhodocyclales</taxon>
        <taxon>Zoogloeaceae</taxon>
        <taxon>Pseudazoarcus</taxon>
    </lineage>
</organism>
<dbReference type="GO" id="GO:0000160">
    <property type="term" value="P:phosphorelay signal transduction system"/>
    <property type="evidence" value="ECO:0007669"/>
    <property type="project" value="InterPro"/>
</dbReference>
<dbReference type="Pfam" id="PF00072">
    <property type="entry name" value="Response_reg"/>
    <property type="match status" value="1"/>
</dbReference>
<dbReference type="InterPro" id="IPR050706">
    <property type="entry name" value="Cyclic-di-GMP_PDE-like"/>
</dbReference>
<dbReference type="InterPro" id="IPR035919">
    <property type="entry name" value="EAL_sf"/>
</dbReference>
<dbReference type="RefSeq" id="WP_102247069.1">
    <property type="nucleotide sequence ID" value="NZ_CP025682.1"/>
</dbReference>
<dbReference type="EMBL" id="CP025682">
    <property type="protein sequence ID" value="AUN95003.1"/>
    <property type="molecule type" value="Genomic_DNA"/>
</dbReference>
<evidence type="ECO:0000259" key="2">
    <source>
        <dbReference type="PROSITE" id="PS50110"/>
    </source>
</evidence>